<evidence type="ECO:0000256" key="10">
    <source>
        <dbReference type="SAM" id="Phobius"/>
    </source>
</evidence>
<dbReference type="SUPFAM" id="SSF52540">
    <property type="entry name" value="P-loop containing nucleoside triphosphate hydrolases"/>
    <property type="match status" value="1"/>
</dbReference>
<feature type="transmembrane region" description="Helical" evidence="10">
    <location>
        <begin position="301"/>
        <end position="321"/>
    </location>
</feature>
<dbReference type="GO" id="GO:0005886">
    <property type="term" value="C:plasma membrane"/>
    <property type="evidence" value="ECO:0007669"/>
    <property type="project" value="UniProtKB-SubCell"/>
</dbReference>
<gene>
    <name evidence="14" type="ORF">N478_07620</name>
</gene>
<keyword evidence="3" id="KW-1003">Cell membrane</keyword>
<dbReference type="AlphaFoldDB" id="A0A161Y1K1"/>
<dbReference type="Gene3D" id="3.90.70.10">
    <property type="entry name" value="Cysteine proteinases"/>
    <property type="match status" value="1"/>
</dbReference>
<dbReference type="Gene3D" id="1.20.1560.10">
    <property type="entry name" value="ABC transporter type 1, transmembrane domain"/>
    <property type="match status" value="1"/>
</dbReference>
<feature type="transmembrane region" description="Helical" evidence="10">
    <location>
        <begin position="381"/>
        <end position="403"/>
    </location>
</feature>
<feature type="domain" description="Peptidase C39" evidence="13">
    <location>
        <begin position="10"/>
        <end position="129"/>
    </location>
</feature>
<evidence type="ECO:0000313" key="14">
    <source>
        <dbReference type="EMBL" id="KZN60419.1"/>
    </source>
</evidence>
<evidence type="ECO:0000259" key="11">
    <source>
        <dbReference type="PROSITE" id="PS50893"/>
    </source>
</evidence>
<dbReference type="EMBL" id="AUXX01000056">
    <property type="protein sequence ID" value="KZN60419.1"/>
    <property type="molecule type" value="Genomic_DNA"/>
</dbReference>
<evidence type="ECO:0008006" key="16">
    <source>
        <dbReference type="Google" id="ProtNLM"/>
    </source>
</evidence>
<keyword evidence="2" id="KW-0813">Transport</keyword>
<evidence type="ECO:0000256" key="5">
    <source>
        <dbReference type="ARBA" id="ARBA00022741"/>
    </source>
</evidence>
<dbReference type="InterPro" id="IPR003439">
    <property type="entry name" value="ABC_transporter-like_ATP-bd"/>
</dbReference>
<keyword evidence="6" id="KW-0378">Hydrolase</keyword>
<keyword evidence="7" id="KW-0067">ATP-binding</keyword>
<keyword evidence="8 10" id="KW-1133">Transmembrane helix</keyword>
<dbReference type="InterPro" id="IPR005074">
    <property type="entry name" value="Peptidase_C39"/>
</dbReference>
<dbReference type="Pfam" id="PF00664">
    <property type="entry name" value="ABC_membrane"/>
    <property type="match status" value="1"/>
</dbReference>
<dbReference type="PROSITE" id="PS50990">
    <property type="entry name" value="PEPTIDASE_C39"/>
    <property type="match status" value="1"/>
</dbReference>
<dbReference type="GO" id="GO:0005524">
    <property type="term" value="F:ATP binding"/>
    <property type="evidence" value="ECO:0007669"/>
    <property type="project" value="UniProtKB-KW"/>
</dbReference>
<name>A0A161Y1K1_9GAMM</name>
<feature type="domain" description="ABC transporter" evidence="11">
    <location>
        <begin position="474"/>
        <end position="707"/>
    </location>
</feature>
<dbReference type="Pfam" id="PF03412">
    <property type="entry name" value="Peptidase_C39"/>
    <property type="match status" value="1"/>
</dbReference>
<feature type="domain" description="ABC transmembrane type-1" evidence="12">
    <location>
        <begin position="163"/>
        <end position="442"/>
    </location>
</feature>
<feature type="transmembrane region" description="Helical" evidence="10">
    <location>
        <begin position="196"/>
        <end position="217"/>
    </location>
</feature>
<dbReference type="InterPro" id="IPR027417">
    <property type="entry name" value="P-loop_NTPase"/>
</dbReference>
<dbReference type="RefSeq" id="WP_081225646.1">
    <property type="nucleotide sequence ID" value="NZ_AUXX01000056.1"/>
</dbReference>
<dbReference type="PATRIC" id="fig|1365257.3.peg.4930"/>
<dbReference type="PROSITE" id="PS50893">
    <property type="entry name" value="ABC_TRANSPORTER_2"/>
    <property type="match status" value="1"/>
</dbReference>
<evidence type="ECO:0000256" key="3">
    <source>
        <dbReference type="ARBA" id="ARBA00022475"/>
    </source>
</evidence>
<dbReference type="SUPFAM" id="SSF90123">
    <property type="entry name" value="ABC transporter transmembrane region"/>
    <property type="match status" value="1"/>
</dbReference>
<organism evidence="14 15">
    <name type="scientific">Pseudoalteromonas luteoviolacea S4060-1</name>
    <dbReference type="NCBI Taxonomy" id="1365257"/>
    <lineage>
        <taxon>Bacteria</taxon>
        <taxon>Pseudomonadati</taxon>
        <taxon>Pseudomonadota</taxon>
        <taxon>Gammaproteobacteria</taxon>
        <taxon>Alteromonadales</taxon>
        <taxon>Pseudoalteromonadaceae</taxon>
        <taxon>Pseudoalteromonas</taxon>
    </lineage>
</organism>
<dbReference type="InterPro" id="IPR011527">
    <property type="entry name" value="ABC1_TM_dom"/>
</dbReference>
<dbReference type="PANTHER" id="PTHR43394">
    <property type="entry name" value="ATP-DEPENDENT PERMEASE MDL1, MITOCHONDRIAL"/>
    <property type="match status" value="1"/>
</dbReference>
<keyword evidence="9 10" id="KW-0472">Membrane</keyword>
<dbReference type="SMART" id="SM00382">
    <property type="entry name" value="AAA"/>
    <property type="match status" value="1"/>
</dbReference>
<keyword evidence="5" id="KW-0547">Nucleotide-binding</keyword>
<dbReference type="Pfam" id="PF00005">
    <property type="entry name" value="ABC_tran"/>
    <property type="match status" value="1"/>
</dbReference>
<comment type="subcellular location">
    <subcellularLocation>
        <location evidence="1">Cell membrane</location>
        <topology evidence="1">Multi-pass membrane protein</topology>
    </subcellularLocation>
</comment>
<evidence type="ECO:0000256" key="4">
    <source>
        <dbReference type="ARBA" id="ARBA00022692"/>
    </source>
</evidence>
<evidence type="ECO:0000256" key="9">
    <source>
        <dbReference type="ARBA" id="ARBA00023136"/>
    </source>
</evidence>
<protein>
    <recommendedName>
        <fullName evidence="16">ABC transporter ATP-binding protein</fullName>
    </recommendedName>
</protein>
<evidence type="ECO:0000256" key="8">
    <source>
        <dbReference type="ARBA" id="ARBA00022989"/>
    </source>
</evidence>
<dbReference type="PANTHER" id="PTHR43394:SF1">
    <property type="entry name" value="ATP-BINDING CASSETTE SUB-FAMILY B MEMBER 10, MITOCHONDRIAL"/>
    <property type="match status" value="1"/>
</dbReference>
<dbReference type="GO" id="GO:0008233">
    <property type="term" value="F:peptidase activity"/>
    <property type="evidence" value="ECO:0007669"/>
    <property type="project" value="InterPro"/>
</dbReference>
<comment type="caution">
    <text evidence="14">The sequence shown here is derived from an EMBL/GenBank/DDBJ whole genome shotgun (WGS) entry which is preliminary data.</text>
</comment>
<dbReference type="GO" id="GO:0006508">
    <property type="term" value="P:proteolysis"/>
    <property type="evidence" value="ECO:0007669"/>
    <property type="project" value="InterPro"/>
</dbReference>
<evidence type="ECO:0000259" key="12">
    <source>
        <dbReference type="PROSITE" id="PS50929"/>
    </source>
</evidence>
<dbReference type="GO" id="GO:0016887">
    <property type="term" value="F:ATP hydrolysis activity"/>
    <property type="evidence" value="ECO:0007669"/>
    <property type="project" value="InterPro"/>
</dbReference>
<feature type="transmembrane region" description="Helical" evidence="10">
    <location>
        <begin position="270"/>
        <end position="295"/>
    </location>
</feature>
<dbReference type="PROSITE" id="PS00211">
    <property type="entry name" value="ABC_TRANSPORTER_1"/>
    <property type="match status" value="1"/>
</dbReference>
<dbReference type="InterPro" id="IPR039421">
    <property type="entry name" value="Type_1_exporter"/>
</dbReference>
<dbReference type="Proteomes" id="UP000076661">
    <property type="component" value="Unassembled WGS sequence"/>
</dbReference>
<dbReference type="InterPro" id="IPR017871">
    <property type="entry name" value="ABC_transporter-like_CS"/>
</dbReference>
<accession>A0A161Y1K1</accession>
<evidence type="ECO:0000259" key="13">
    <source>
        <dbReference type="PROSITE" id="PS50990"/>
    </source>
</evidence>
<evidence type="ECO:0000256" key="1">
    <source>
        <dbReference type="ARBA" id="ARBA00004651"/>
    </source>
</evidence>
<dbReference type="FunFam" id="3.40.50.300:FF:000299">
    <property type="entry name" value="ABC transporter ATP-binding protein/permease"/>
    <property type="match status" value="1"/>
</dbReference>
<sequence>MKRVLPVIHQSERAECGLASLAMVLSYYGFETSLLELRLKYSISSNGLTLDSMIQIANDLELSSRPLKLEPDALKALKAPCILHWNMNHFVVLKEVKSKSIIIHDPGKGCCEISFAEVNKRFTGVALELLPKTTFKKKEPKSVFSMRQLWSDIVGLKSSMAKIFVLSLFAQFFTILTPYYLQTVIDRVIPTYNENLLIILASAFLLVLVFQQATTLIRTYVVLHLSSAFSIQVSSNLFHHLLRLPLAFFEKRDVGDIVTRFDSLKKIEEFLTTSFVETIIDGFMAISIIALMFYYDSSLTLLVLFFVALYTGFRIIAFKAFRRLNENEIRSRAKERSNFIENIQNIQTLMSFDAQHKQSSQWSNLHVDYVNSAIEVRKTRLWYQVINGIIFGIENILVIYFLAQGILSKELSIGMLTAYIAYKGIFIQRYGNLINKIMEFRMLGLHLERVSEVALTQPIRDLPVDHKQTFSGNIKLKNIAFKYDDFSKDVLHNIHLDINAGEHVAITGPSGVGKSTLTKILLGLLEPSSGDVLVDGKPLAEFGRKNFRRHTASVLQNDKLYTGTLLDNITFFEPEPDLDWAKECAKVAQVHNNIMSKPMGYNSLIGHMGGALSGGEKQRVILARALYKKPKLLIMDEATSHLDMVTEKAVNQAISQLDITRIVVAHRPQTIRSADRVLKLTKKGIFQLEKDAYFQKKHDQPTPPNDTMKEI</sequence>
<evidence type="ECO:0000256" key="2">
    <source>
        <dbReference type="ARBA" id="ARBA00022448"/>
    </source>
</evidence>
<dbReference type="PROSITE" id="PS50929">
    <property type="entry name" value="ABC_TM1F"/>
    <property type="match status" value="1"/>
</dbReference>
<dbReference type="InterPro" id="IPR003593">
    <property type="entry name" value="AAA+_ATPase"/>
</dbReference>
<keyword evidence="4 10" id="KW-0812">Transmembrane</keyword>
<feature type="transmembrane region" description="Helical" evidence="10">
    <location>
        <begin position="163"/>
        <end position="181"/>
    </location>
</feature>
<proteinExistence type="predicted"/>
<dbReference type="CDD" id="cd18567">
    <property type="entry name" value="ABC_6TM_CvaB_RaxB_like"/>
    <property type="match status" value="1"/>
</dbReference>
<dbReference type="Gene3D" id="3.40.50.300">
    <property type="entry name" value="P-loop containing nucleotide triphosphate hydrolases"/>
    <property type="match status" value="1"/>
</dbReference>
<dbReference type="GO" id="GO:0015421">
    <property type="term" value="F:ABC-type oligopeptide transporter activity"/>
    <property type="evidence" value="ECO:0007669"/>
    <property type="project" value="TreeGrafter"/>
</dbReference>
<reference evidence="14 15" key="1">
    <citation type="submission" date="2013-07" db="EMBL/GenBank/DDBJ databases">
        <title>Comparative Genomic and Metabolomic Analysis of Twelve Strains of Pseudoalteromonas luteoviolacea.</title>
        <authorList>
            <person name="Vynne N.G."/>
            <person name="Mansson M."/>
            <person name="Gram L."/>
        </authorList>
    </citation>
    <scope>NUCLEOTIDE SEQUENCE [LARGE SCALE GENOMIC DNA]</scope>
    <source>
        <strain evidence="14 15">S4060-1</strain>
    </source>
</reference>
<dbReference type="InterPro" id="IPR036640">
    <property type="entry name" value="ABC1_TM_sf"/>
</dbReference>
<evidence type="ECO:0000313" key="15">
    <source>
        <dbReference type="Proteomes" id="UP000076661"/>
    </source>
</evidence>
<evidence type="ECO:0000256" key="6">
    <source>
        <dbReference type="ARBA" id="ARBA00022801"/>
    </source>
</evidence>
<evidence type="ECO:0000256" key="7">
    <source>
        <dbReference type="ARBA" id="ARBA00022840"/>
    </source>
</evidence>